<dbReference type="Proteomes" id="UP001597460">
    <property type="component" value="Unassembled WGS sequence"/>
</dbReference>
<evidence type="ECO:0000256" key="3">
    <source>
        <dbReference type="ARBA" id="ARBA00022759"/>
    </source>
</evidence>
<dbReference type="Pfam" id="PF00825">
    <property type="entry name" value="Ribonuclease_P"/>
    <property type="match status" value="1"/>
</dbReference>
<dbReference type="EC" id="3.1.26.5" evidence="6"/>
<organism evidence="7 8">
    <name type="scientific">Gracilimonas halophila</name>
    <dbReference type="NCBI Taxonomy" id="1834464"/>
    <lineage>
        <taxon>Bacteria</taxon>
        <taxon>Pseudomonadati</taxon>
        <taxon>Balneolota</taxon>
        <taxon>Balneolia</taxon>
        <taxon>Balneolales</taxon>
        <taxon>Balneolaceae</taxon>
        <taxon>Gracilimonas</taxon>
    </lineage>
</organism>
<comment type="subunit">
    <text evidence="6">Consists of a catalytic RNA component (M1 or rnpB) and a protein subunit.</text>
</comment>
<keyword evidence="2 6" id="KW-0540">Nuclease</keyword>
<evidence type="ECO:0000256" key="4">
    <source>
        <dbReference type="ARBA" id="ARBA00022801"/>
    </source>
</evidence>
<comment type="similarity">
    <text evidence="6">Belongs to the RnpA family.</text>
</comment>
<evidence type="ECO:0000313" key="8">
    <source>
        <dbReference type="Proteomes" id="UP001597460"/>
    </source>
</evidence>
<accession>A0ABW5JIC6</accession>
<dbReference type="InterPro" id="IPR020568">
    <property type="entry name" value="Ribosomal_Su5_D2-typ_SF"/>
</dbReference>
<dbReference type="InterPro" id="IPR000100">
    <property type="entry name" value="RNase_P"/>
</dbReference>
<proteinExistence type="inferred from homology"/>
<dbReference type="EMBL" id="JBHULI010000003">
    <property type="protein sequence ID" value="MFD2531505.1"/>
    <property type="molecule type" value="Genomic_DNA"/>
</dbReference>
<dbReference type="SUPFAM" id="SSF54211">
    <property type="entry name" value="Ribosomal protein S5 domain 2-like"/>
    <property type="match status" value="1"/>
</dbReference>
<dbReference type="PANTHER" id="PTHR33992:SF1">
    <property type="entry name" value="RIBONUCLEASE P PROTEIN COMPONENT"/>
    <property type="match status" value="1"/>
</dbReference>
<keyword evidence="4 6" id="KW-0378">Hydrolase</keyword>
<dbReference type="RefSeq" id="WP_390298675.1">
    <property type="nucleotide sequence ID" value="NZ_JBHULI010000003.1"/>
</dbReference>
<evidence type="ECO:0000313" key="7">
    <source>
        <dbReference type="EMBL" id="MFD2531505.1"/>
    </source>
</evidence>
<evidence type="ECO:0000256" key="2">
    <source>
        <dbReference type="ARBA" id="ARBA00022722"/>
    </source>
</evidence>
<dbReference type="PANTHER" id="PTHR33992">
    <property type="entry name" value="RIBONUCLEASE P PROTEIN COMPONENT"/>
    <property type="match status" value="1"/>
</dbReference>
<keyword evidence="8" id="KW-1185">Reference proteome</keyword>
<comment type="catalytic activity">
    <reaction evidence="6">
        <text>Endonucleolytic cleavage of RNA, removing 5'-extranucleotides from tRNA precursor.</text>
        <dbReference type="EC" id="3.1.26.5"/>
    </reaction>
</comment>
<name>A0ABW5JIC6_9BACT</name>
<keyword evidence="3 6" id="KW-0255">Endonuclease</keyword>
<sequence>MREKELSNLTDSPERRFTLSKSHILRGRRNFEELFSGSSMLRSQNVNLRYTSYPNADKKILVGFIAPKKIGKAVQRVRTKRLLREAYRLNQHIITGLPITADIGLHYAFMAKRADLTFEAVQQEVISLLKELRDRLLSKNSPF</sequence>
<keyword evidence="1 6" id="KW-0819">tRNA processing</keyword>
<evidence type="ECO:0000256" key="5">
    <source>
        <dbReference type="ARBA" id="ARBA00022884"/>
    </source>
</evidence>
<gene>
    <name evidence="6" type="primary">rnpA</name>
    <name evidence="7" type="ORF">ACFSVN_03500</name>
</gene>
<reference evidence="8" key="1">
    <citation type="journal article" date="2019" name="Int. J. Syst. Evol. Microbiol.">
        <title>The Global Catalogue of Microorganisms (GCM) 10K type strain sequencing project: providing services to taxonomists for standard genome sequencing and annotation.</title>
        <authorList>
            <consortium name="The Broad Institute Genomics Platform"/>
            <consortium name="The Broad Institute Genome Sequencing Center for Infectious Disease"/>
            <person name="Wu L."/>
            <person name="Ma J."/>
        </authorList>
    </citation>
    <scope>NUCLEOTIDE SEQUENCE [LARGE SCALE GENOMIC DNA]</scope>
    <source>
        <strain evidence="8">KCTC 52042</strain>
    </source>
</reference>
<evidence type="ECO:0000256" key="1">
    <source>
        <dbReference type="ARBA" id="ARBA00022694"/>
    </source>
</evidence>
<comment type="function">
    <text evidence="6">RNaseP catalyzes the removal of the 5'-leader sequence from pre-tRNA to produce the mature 5'-terminus. It can also cleave other RNA substrates such as 4.5S RNA. The protein component plays an auxiliary but essential role in vivo by binding to the 5'-leader sequence and broadening the substrate specificity of the ribozyme.</text>
</comment>
<comment type="caution">
    <text evidence="7">The sequence shown here is derived from an EMBL/GenBank/DDBJ whole genome shotgun (WGS) entry which is preliminary data.</text>
</comment>
<evidence type="ECO:0000256" key="6">
    <source>
        <dbReference type="HAMAP-Rule" id="MF_00227"/>
    </source>
</evidence>
<dbReference type="Gene3D" id="3.30.230.10">
    <property type="match status" value="1"/>
</dbReference>
<keyword evidence="5 6" id="KW-0694">RNA-binding</keyword>
<dbReference type="HAMAP" id="MF_00227">
    <property type="entry name" value="RNase_P"/>
    <property type="match status" value="1"/>
</dbReference>
<protein>
    <recommendedName>
        <fullName evidence="6">Ribonuclease P protein component</fullName>
        <shortName evidence="6">RNase P protein</shortName>
        <shortName evidence="6">RNaseP protein</shortName>
        <ecNumber evidence="6">3.1.26.5</ecNumber>
    </recommendedName>
    <alternativeName>
        <fullName evidence="6">Protein C5</fullName>
    </alternativeName>
</protein>
<dbReference type="InterPro" id="IPR014721">
    <property type="entry name" value="Ribsml_uS5_D2-typ_fold_subgr"/>
</dbReference>